<dbReference type="Proteomes" id="UP000008810">
    <property type="component" value="Chromosome 4"/>
</dbReference>
<dbReference type="AlphaFoldDB" id="A0A0Q3HEV6"/>
<dbReference type="Gramene" id="KQJ86835">
    <property type="protein sequence ID" value="KQJ86835"/>
    <property type="gene ID" value="BRADI_4g07985v3"/>
</dbReference>
<reference evidence="2" key="3">
    <citation type="submission" date="2018-08" db="UniProtKB">
        <authorList>
            <consortium name="EnsemblPlants"/>
        </authorList>
    </citation>
    <scope>IDENTIFICATION</scope>
    <source>
        <strain evidence="2">cv. Bd21</strain>
    </source>
</reference>
<evidence type="ECO:0000313" key="1">
    <source>
        <dbReference type="EMBL" id="KQJ86835.1"/>
    </source>
</evidence>
<accession>A0A0Q3HEV6</accession>
<keyword evidence="3" id="KW-1185">Reference proteome</keyword>
<dbReference type="EMBL" id="CM000883">
    <property type="protein sequence ID" value="KQJ86835.1"/>
    <property type="molecule type" value="Genomic_DNA"/>
</dbReference>
<reference evidence="1" key="2">
    <citation type="submission" date="2017-06" db="EMBL/GenBank/DDBJ databases">
        <title>WGS assembly of Brachypodium distachyon.</title>
        <authorList>
            <consortium name="The International Brachypodium Initiative"/>
            <person name="Lucas S."/>
            <person name="Harmon-Smith M."/>
            <person name="Lail K."/>
            <person name="Tice H."/>
            <person name="Grimwood J."/>
            <person name="Bruce D."/>
            <person name="Barry K."/>
            <person name="Shu S."/>
            <person name="Lindquist E."/>
            <person name="Wang M."/>
            <person name="Pitluck S."/>
            <person name="Vogel J.P."/>
            <person name="Garvin D.F."/>
            <person name="Mockler T.C."/>
            <person name="Schmutz J."/>
            <person name="Rokhsar D."/>
            <person name="Bevan M.W."/>
        </authorList>
    </citation>
    <scope>NUCLEOTIDE SEQUENCE</scope>
    <source>
        <strain evidence="1">Bd21</strain>
    </source>
</reference>
<organism evidence="1">
    <name type="scientific">Brachypodium distachyon</name>
    <name type="common">Purple false brome</name>
    <name type="synonym">Trachynia distachya</name>
    <dbReference type="NCBI Taxonomy" id="15368"/>
    <lineage>
        <taxon>Eukaryota</taxon>
        <taxon>Viridiplantae</taxon>
        <taxon>Streptophyta</taxon>
        <taxon>Embryophyta</taxon>
        <taxon>Tracheophyta</taxon>
        <taxon>Spermatophyta</taxon>
        <taxon>Magnoliopsida</taxon>
        <taxon>Liliopsida</taxon>
        <taxon>Poales</taxon>
        <taxon>Poaceae</taxon>
        <taxon>BOP clade</taxon>
        <taxon>Pooideae</taxon>
        <taxon>Stipodae</taxon>
        <taxon>Brachypodieae</taxon>
        <taxon>Brachypodium</taxon>
    </lineage>
</organism>
<proteinExistence type="predicted"/>
<dbReference type="InParanoid" id="A0A0Q3HEV6"/>
<name>A0A0Q3HEV6_BRADI</name>
<gene>
    <name evidence="1" type="ORF">BRADI_4g07985v3</name>
</gene>
<evidence type="ECO:0000313" key="2">
    <source>
        <dbReference type="EnsemblPlants" id="KQJ86835"/>
    </source>
</evidence>
<sequence>MATHVITLTTWRWVQIPVLYKLKRQCCYLC</sequence>
<evidence type="ECO:0000313" key="3">
    <source>
        <dbReference type="Proteomes" id="UP000008810"/>
    </source>
</evidence>
<reference evidence="1 2" key="1">
    <citation type="journal article" date="2010" name="Nature">
        <title>Genome sequencing and analysis of the model grass Brachypodium distachyon.</title>
        <authorList>
            <consortium name="International Brachypodium Initiative"/>
        </authorList>
    </citation>
    <scope>NUCLEOTIDE SEQUENCE [LARGE SCALE GENOMIC DNA]</scope>
    <source>
        <strain evidence="1 2">Bd21</strain>
    </source>
</reference>
<protein>
    <submittedName>
        <fullName evidence="1 2">Uncharacterized protein</fullName>
    </submittedName>
</protein>
<dbReference type="EnsemblPlants" id="KQJ86835">
    <property type="protein sequence ID" value="KQJ86835"/>
    <property type="gene ID" value="BRADI_4g07985v3"/>
</dbReference>